<sequence length="569" mass="63808">MEKLKRILQRIDGKGYKAYKDIQGSYIGNGFHLHIDYVQGDPFASPSRIRFVAHSLKHPFKSKWFEKPWRKIALEDFLTRQLGEGIRKRQKGKTGKSGTGKSGLISIDEPGQEVIMRTAVIAKTNEVEVRLSIGLPAVGRRILGKQAEVLLCHEVPEIVLAVIHHIQWKKLEEHITTADRQQAIRDYLKREKCICFVANGSILPRESGVSNRPLDRKKAISFQSPSSFERSIPLPDGTTVTGMVIPEGVTLIVGGGYHGKSTLLQAIERGVYNHLPGDGREYVITEETACKIRAEDGRRIEKVNISPFISNLPFGKDTDRFSTEDASGSTSEAANIMEALEMGSRSLLIDEDTSATNFLIRDARMQMLVSKDKEPIMPFIDRVRELYENHGVSSIIVLGGSGDYFDVADRVIMMDEYKPKDVTEEARSITKALNSRRQIEGTDSFTTKMNRKPVPISYESATGRKEKISAKGLSTILVGHSQIDLSSVEQLTDPSQTRAIAEMIRLLFRQYFQNGICLKEGIDRLYERIAKDGLDVISPYYGQHPGDYALPRPFEVAAAINRMRTLKIN</sequence>
<dbReference type="Pfam" id="PF09818">
    <property type="entry name" value="ABC_ATPase"/>
    <property type="match status" value="1"/>
</dbReference>
<gene>
    <name evidence="4" type="ORF">OE104_10760</name>
</gene>
<evidence type="ECO:0000313" key="5">
    <source>
        <dbReference type="Proteomes" id="UP001164718"/>
    </source>
</evidence>
<feature type="domain" description="ATPase of the ABC class C-terminal" evidence="1">
    <location>
        <begin position="169"/>
        <end position="447"/>
    </location>
</feature>
<dbReference type="SUPFAM" id="SSF52540">
    <property type="entry name" value="P-loop containing nucleoside triphosphate hydrolases"/>
    <property type="match status" value="1"/>
</dbReference>
<reference evidence="4" key="1">
    <citation type="submission" date="2022-09" db="EMBL/GenBank/DDBJ databases">
        <title>Complete Genomes of Fervidibacillus albus and Fervidibacillus halotolerans isolated from tidal flat sediments.</title>
        <authorList>
            <person name="Kwon K.K."/>
            <person name="Yang S.-H."/>
            <person name="Park M.J."/>
            <person name="Oh H.-M."/>
        </authorList>
    </citation>
    <scope>NUCLEOTIDE SEQUENCE</scope>
    <source>
        <strain evidence="4">MEBiC13591</strain>
    </source>
</reference>
<dbReference type="RefSeq" id="WP_275416852.1">
    <property type="nucleotide sequence ID" value="NZ_CP106878.1"/>
</dbReference>
<accession>A0A9E8LT61</accession>
<keyword evidence="5" id="KW-1185">Reference proteome</keyword>
<proteinExistence type="predicted"/>
<dbReference type="InterPro" id="IPR027417">
    <property type="entry name" value="P-loop_NTPase"/>
</dbReference>
<dbReference type="PANTHER" id="PTHR38149">
    <property type="entry name" value="ATPASE"/>
    <property type="match status" value="1"/>
</dbReference>
<evidence type="ECO:0000313" key="4">
    <source>
        <dbReference type="EMBL" id="WAA09067.1"/>
    </source>
</evidence>
<dbReference type="Proteomes" id="UP001164718">
    <property type="component" value="Chromosome"/>
</dbReference>
<dbReference type="InterPro" id="IPR049069">
    <property type="entry name" value="MRB1590-like_C"/>
</dbReference>
<dbReference type="Pfam" id="PF21117">
    <property type="entry name" value="MRB1590_C"/>
    <property type="match status" value="1"/>
</dbReference>
<feature type="domain" description="ATPase of the ABC class N-terminal" evidence="2">
    <location>
        <begin position="1"/>
        <end position="162"/>
    </location>
</feature>
<dbReference type="InterPro" id="IPR046833">
    <property type="entry name" value="ABC_N"/>
</dbReference>
<evidence type="ECO:0000259" key="3">
    <source>
        <dbReference type="Pfam" id="PF21117"/>
    </source>
</evidence>
<evidence type="ECO:0000259" key="1">
    <source>
        <dbReference type="Pfam" id="PF09818"/>
    </source>
</evidence>
<organism evidence="4 5">
    <name type="scientific">Fervidibacillus albus</name>
    <dbReference type="NCBI Taxonomy" id="2980026"/>
    <lineage>
        <taxon>Bacteria</taxon>
        <taxon>Bacillati</taxon>
        <taxon>Bacillota</taxon>
        <taxon>Bacilli</taxon>
        <taxon>Bacillales</taxon>
        <taxon>Bacillaceae</taxon>
        <taxon>Fervidibacillus</taxon>
    </lineage>
</organism>
<feature type="domain" description="MRB1590-like C-terminal" evidence="3">
    <location>
        <begin position="467"/>
        <end position="568"/>
    </location>
</feature>
<evidence type="ECO:0000259" key="2">
    <source>
        <dbReference type="Pfam" id="PF20446"/>
    </source>
</evidence>
<dbReference type="AlphaFoldDB" id="A0A9E8LT61"/>
<name>A0A9E8LT61_9BACI</name>
<dbReference type="EMBL" id="CP106878">
    <property type="protein sequence ID" value="WAA09067.1"/>
    <property type="molecule type" value="Genomic_DNA"/>
</dbReference>
<dbReference type="InterPro" id="IPR019195">
    <property type="entry name" value="ABC_ATPase_put"/>
</dbReference>
<dbReference type="KEGG" id="faf:OE104_10760"/>
<dbReference type="Pfam" id="PF20446">
    <property type="entry name" value="ABC_N"/>
    <property type="match status" value="1"/>
</dbReference>
<protein>
    <submittedName>
        <fullName evidence="4">ABC-ATPase domain-containing protein</fullName>
    </submittedName>
</protein>
<dbReference type="InterPro" id="IPR046834">
    <property type="entry name" value="ABC_ATPase_C"/>
</dbReference>
<dbReference type="PANTHER" id="PTHR38149:SF1">
    <property type="entry name" value="ATPASE"/>
    <property type="match status" value="1"/>
</dbReference>